<organism evidence="3 4">
    <name type="scientific">Paenibacillus nuruki</name>
    <dbReference type="NCBI Taxonomy" id="1886670"/>
    <lineage>
        <taxon>Bacteria</taxon>
        <taxon>Bacillati</taxon>
        <taxon>Bacillota</taxon>
        <taxon>Bacilli</taxon>
        <taxon>Bacillales</taxon>
        <taxon>Paenibacillaceae</taxon>
        <taxon>Paenibacillus</taxon>
    </lineage>
</organism>
<sequence>MRILVTGGAGFIASHIVDQLVSDNHDVCILDNLSTGKIENVNSSARFFEVDIRNEKIIDIFESFNPEIVIHHAAQISVAHSVIDSLQDESININGTINILECCKKTNVKKIIYASSAAVYGYPEAIPVKEDAKLLPLSPYGISKLTPEFYIQVYSNLYNFEYTIFRYSNAYGERQDPQGEGGVISIFLDRILSNQEVIIHGDGTQTRDFIYVKDIVSANIAALKNGDNCIMNISSQTEITITELFETICKILKNDKFASYMDQRIGDIKYSSLSNQYAGSVLGWSNKYNLYEGLVETIKYYQNTSIK</sequence>
<dbReference type="Gene3D" id="3.40.50.720">
    <property type="entry name" value="NAD(P)-binding Rossmann-like Domain"/>
    <property type="match status" value="1"/>
</dbReference>
<accession>A0A1E3KXQ5</accession>
<keyword evidence="4" id="KW-1185">Reference proteome</keyword>
<dbReference type="STRING" id="1886670.PTI45_04485"/>
<feature type="domain" description="NAD-dependent epimerase/dehydratase" evidence="2">
    <location>
        <begin position="3"/>
        <end position="233"/>
    </location>
</feature>
<keyword evidence="3" id="KW-0413">Isomerase</keyword>
<dbReference type="Gene3D" id="3.90.25.10">
    <property type="entry name" value="UDP-galactose 4-epimerase, domain 1"/>
    <property type="match status" value="1"/>
</dbReference>
<comment type="similarity">
    <text evidence="1">Belongs to the NAD(P)-dependent epimerase/dehydratase family.</text>
</comment>
<evidence type="ECO:0000256" key="1">
    <source>
        <dbReference type="ARBA" id="ARBA00007637"/>
    </source>
</evidence>
<proteinExistence type="inferred from homology"/>
<dbReference type="EMBL" id="MDER01000092">
    <property type="protein sequence ID" value="ODP26173.1"/>
    <property type="molecule type" value="Genomic_DNA"/>
</dbReference>
<reference evidence="3 4" key="1">
    <citation type="submission" date="2016-08" db="EMBL/GenBank/DDBJ databases">
        <title>Genome sequencing of Paenibacillus sp. TI45-13ar, isolated from Korean traditional nuruk.</title>
        <authorList>
            <person name="Kim S.-J."/>
        </authorList>
    </citation>
    <scope>NUCLEOTIDE SEQUENCE [LARGE SCALE GENOMIC DNA]</scope>
    <source>
        <strain evidence="3 4">TI45-13ar</strain>
    </source>
</reference>
<comment type="caution">
    <text evidence="3">The sequence shown here is derived from an EMBL/GenBank/DDBJ whole genome shotgun (WGS) entry which is preliminary data.</text>
</comment>
<dbReference type="EC" id="5.1.3.2" evidence="3"/>
<evidence type="ECO:0000313" key="3">
    <source>
        <dbReference type="EMBL" id="ODP26173.1"/>
    </source>
</evidence>
<dbReference type="SUPFAM" id="SSF51735">
    <property type="entry name" value="NAD(P)-binding Rossmann-fold domains"/>
    <property type="match status" value="1"/>
</dbReference>
<protein>
    <submittedName>
        <fullName evidence="3">UDP-glucose 4-epimerase</fullName>
        <ecNumber evidence="3">5.1.3.2</ecNumber>
    </submittedName>
</protein>
<dbReference type="PATRIC" id="fig|1886670.3.peg.4506"/>
<evidence type="ECO:0000313" key="4">
    <source>
        <dbReference type="Proteomes" id="UP000094578"/>
    </source>
</evidence>
<dbReference type="GO" id="GO:0003978">
    <property type="term" value="F:UDP-glucose 4-epimerase activity"/>
    <property type="evidence" value="ECO:0007669"/>
    <property type="project" value="UniProtKB-EC"/>
</dbReference>
<name>A0A1E3KXQ5_9BACL</name>
<dbReference type="AlphaFoldDB" id="A0A1E3KXQ5"/>
<dbReference type="InterPro" id="IPR001509">
    <property type="entry name" value="Epimerase_deHydtase"/>
</dbReference>
<dbReference type="RefSeq" id="WP_069329794.1">
    <property type="nucleotide sequence ID" value="NZ_MDER01000092.1"/>
</dbReference>
<dbReference type="InterPro" id="IPR036291">
    <property type="entry name" value="NAD(P)-bd_dom_sf"/>
</dbReference>
<dbReference type="Pfam" id="PF01370">
    <property type="entry name" value="Epimerase"/>
    <property type="match status" value="1"/>
</dbReference>
<dbReference type="PANTHER" id="PTHR43000">
    <property type="entry name" value="DTDP-D-GLUCOSE 4,6-DEHYDRATASE-RELATED"/>
    <property type="match status" value="1"/>
</dbReference>
<dbReference type="Proteomes" id="UP000094578">
    <property type="component" value="Unassembled WGS sequence"/>
</dbReference>
<evidence type="ECO:0000259" key="2">
    <source>
        <dbReference type="Pfam" id="PF01370"/>
    </source>
</evidence>
<gene>
    <name evidence="3" type="ORF">PTI45_04485</name>
</gene>